<dbReference type="Pfam" id="PF00149">
    <property type="entry name" value="Metallophos"/>
    <property type="match status" value="1"/>
</dbReference>
<dbReference type="Gene3D" id="3.60.21.10">
    <property type="match status" value="1"/>
</dbReference>
<protein>
    <submittedName>
        <fullName evidence="2">Metallophosphoesterase</fullName>
    </submittedName>
</protein>
<reference evidence="2 3" key="1">
    <citation type="submission" date="2024-05" db="EMBL/GenBank/DDBJ databases">
        <authorList>
            <person name="Duchaud E."/>
        </authorList>
    </citation>
    <scope>NUCLEOTIDE SEQUENCE [LARGE SCALE GENOMIC DNA]</scope>
    <source>
        <strain evidence="2">Ena-SAMPLE-TAB-13-05-2024-13:56:06:370-140305</strain>
    </source>
</reference>
<name>A0ABP1FK18_9FLAO</name>
<dbReference type="InterPro" id="IPR051693">
    <property type="entry name" value="UPF0046_metallophosphoest"/>
</dbReference>
<dbReference type="RefSeq" id="WP_348707142.1">
    <property type="nucleotide sequence ID" value="NZ_CAXIYA010000040.1"/>
</dbReference>
<dbReference type="PANTHER" id="PTHR12905">
    <property type="entry name" value="METALLOPHOSPHOESTERASE"/>
    <property type="match status" value="1"/>
</dbReference>
<evidence type="ECO:0000259" key="1">
    <source>
        <dbReference type="Pfam" id="PF00149"/>
    </source>
</evidence>
<feature type="domain" description="Calcineurin-like phosphoesterase" evidence="1">
    <location>
        <begin position="1"/>
        <end position="175"/>
    </location>
</feature>
<dbReference type="PANTHER" id="PTHR12905:SF0">
    <property type="entry name" value="CALCINEURIN-LIKE PHOSPHOESTERASE DOMAIN-CONTAINING PROTEIN"/>
    <property type="match status" value="1"/>
</dbReference>
<dbReference type="InterPro" id="IPR029052">
    <property type="entry name" value="Metallo-depent_PP-like"/>
</dbReference>
<dbReference type="SUPFAM" id="SSF56300">
    <property type="entry name" value="Metallo-dependent phosphatases"/>
    <property type="match status" value="1"/>
</dbReference>
<sequence>MKIVCISDTHGFHNSLKLPEGDVIIHAGDVTQSGRENQVIDFLNWYTQLDYEYKIFIAGNHDYFFEQENEEEINKRIPQNITYLNDSGIDINGIKIWGSPIQPLFCNMAFNRRRGGEIKKHWDLIPNNTDVLVTHGPAYGVLDTTLQGQSVGCVELLQKVKTVQPQIHICGHIHEAYGERNLFGVDFVNASVVNFKYQVANTPIVFEVEKVTKSIL</sequence>
<evidence type="ECO:0000313" key="3">
    <source>
        <dbReference type="Proteomes" id="UP001497602"/>
    </source>
</evidence>
<dbReference type="CDD" id="cd07379">
    <property type="entry name" value="MPP_239FB"/>
    <property type="match status" value="1"/>
</dbReference>
<evidence type="ECO:0000313" key="2">
    <source>
        <dbReference type="EMBL" id="CAL2108457.1"/>
    </source>
</evidence>
<accession>A0ABP1FK18</accession>
<dbReference type="EMBL" id="CAXJRC010000045">
    <property type="protein sequence ID" value="CAL2108457.1"/>
    <property type="molecule type" value="Genomic_DNA"/>
</dbReference>
<proteinExistence type="predicted"/>
<keyword evidence="3" id="KW-1185">Reference proteome</keyword>
<dbReference type="Proteomes" id="UP001497602">
    <property type="component" value="Unassembled WGS sequence"/>
</dbReference>
<dbReference type="InterPro" id="IPR004843">
    <property type="entry name" value="Calcineurin-like_PHP"/>
</dbReference>
<organism evidence="2 3">
    <name type="scientific">Tenacibaculum vairaonense</name>
    <dbReference type="NCBI Taxonomy" id="3137860"/>
    <lineage>
        <taxon>Bacteria</taxon>
        <taxon>Pseudomonadati</taxon>
        <taxon>Bacteroidota</taxon>
        <taxon>Flavobacteriia</taxon>
        <taxon>Flavobacteriales</taxon>
        <taxon>Flavobacteriaceae</taxon>
        <taxon>Tenacibaculum</taxon>
    </lineage>
</organism>
<comment type="caution">
    <text evidence="2">The sequence shown here is derived from an EMBL/GenBank/DDBJ whole genome shotgun (WGS) entry which is preliminary data.</text>
</comment>
<gene>
    <name evidence="2" type="ORF">T190115A13A_80032</name>
</gene>